<dbReference type="AlphaFoldDB" id="C5ZZQ1"/>
<evidence type="ECO:0000313" key="1">
    <source>
        <dbReference type="EMBL" id="ACT33565.1"/>
    </source>
</evidence>
<gene>
    <name evidence="1" type="ORF">pVir_106</name>
</gene>
<accession>C5ZZQ1</accession>
<protein>
    <submittedName>
        <fullName evidence="1">Uncharacterized protein</fullName>
    </submittedName>
</protein>
<proteinExistence type="predicted"/>
<geneLocation type="plasmid" evidence="1">
    <name>pVir68</name>
</geneLocation>
<organism evidence="1">
    <name type="scientific">Escherichia coli Vir68</name>
    <dbReference type="NCBI Taxonomy" id="563770"/>
    <lineage>
        <taxon>Bacteria</taxon>
        <taxon>Pseudomonadati</taxon>
        <taxon>Pseudomonadota</taxon>
        <taxon>Gammaproteobacteria</taxon>
        <taxon>Enterobacterales</taxon>
        <taxon>Enterobacteriaceae</taxon>
        <taxon>Escherichia</taxon>
    </lineage>
</organism>
<dbReference type="EMBL" id="CP001162">
    <property type="protein sequence ID" value="ACT33565.1"/>
    <property type="molecule type" value="Genomic_DNA"/>
</dbReference>
<name>C5ZZQ1_ECOLX</name>
<sequence>MSEAVEPAVRDKKTLCEIYFIICSTLPLILALPRTVAPWQEVTVVGQQQESCVKHDFPVVILQHNCLRVINQPYFHTDTEVAEGANQRFLGVPSILFWCGEDMEAAGEPQRINRKVNFAPEPGNLHLHLNFASVMLELVS</sequence>
<keyword evidence="1" id="KW-0614">Plasmid</keyword>
<reference evidence="1" key="1">
    <citation type="journal article" date="2010" name="Vet. Microbiol.">
        <title>Pyrosequencing of the Vir plasmid of necrotoxigenic Escherichia coli.</title>
        <authorList>
            <person name="Johnson T.J."/>
            <person name="DebRoy C."/>
            <person name="Belton S."/>
            <person name="Williams M.L."/>
            <person name="Lawrence M."/>
            <person name="Nolan L.K."/>
            <person name="Thorsness J.L."/>
        </authorList>
    </citation>
    <scope>NUCLEOTIDE SEQUENCE [LARGE SCALE GENOMIC DNA]</scope>
    <source>
        <strain evidence="1">Vir68</strain>
        <plasmid evidence="1">pVir68</plasmid>
    </source>
</reference>